<keyword evidence="7" id="KW-0963">Cytoplasm</keyword>
<evidence type="ECO:0000313" key="8">
    <source>
        <dbReference type="EMBL" id="QHL86111.1"/>
    </source>
</evidence>
<comment type="subunit">
    <text evidence="7">Homodimer.</text>
</comment>
<dbReference type="InterPro" id="IPR005814">
    <property type="entry name" value="Aminotrans_3"/>
</dbReference>
<dbReference type="GO" id="GO:0030170">
    <property type="term" value="F:pyridoxal phosphate binding"/>
    <property type="evidence" value="ECO:0007669"/>
    <property type="project" value="InterPro"/>
</dbReference>
<dbReference type="InterPro" id="IPR004639">
    <property type="entry name" value="4pyrrol_synth_GluAld_NH2Trfase"/>
</dbReference>
<dbReference type="InterPro" id="IPR049704">
    <property type="entry name" value="Aminotrans_3_PPA_site"/>
</dbReference>
<dbReference type="UniPathway" id="UPA00251">
    <property type="reaction ID" value="UER00317"/>
</dbReference>
<dbReference type="GO" id="GO:0042286">
    <property type="term" value="F:glutamate-1-semialdehyde 2,1-aminomutase activity"/>
    <property type="evidence" value="ECO:0007669"/>
    <property type="project" value="UniProtKB-UniRule"/>
</dbReference>
<dbReference type="EMBL" id="CP047897">
    <property type="protein sequence ID" value="QHL86111.1"/>
    <property type="molecule type" value="Genomic_DNA"/>
</dbReference>
<reference evidence="8 9" key="1">
    <citation type="submission" date="2020-01" db="EMBL/GenBank/DDBJ databases">
        <authorList>
            <person name="Kim M."/>
        </authorList>
    </citation>
    <scope>NUCLEOTIDE SEQUENCE [LARGE SCALE GENOMIC DNA]</scope>
    <source>
        <strain evidence="8 9">BT10</strain>
    </source>
</reference>
<dbReference type="GO" id="GO:0006782">
    <property type="term" value="P:protoporphyrinogen IX biosynthetic process"/>
    <property type="evidence" value="ECO:0007669"/>
    <property type="project" value="UniProtKB-UniRule"/>
</dbReference>
<evidence type="ECO:0000256" key="5">
    <source>
        <dbReference type="ARBA" id="ARBA00023235"/>
    </source>
</evidence>
<dbReference type="EC" id="5.4.3.8" evidence="7"/>
<dbReference type="FunFam" id="3.40.640.10:FF:000021">
    <property type="entry name" value="Glutamate-1-semialdehyde 2,1-aminomutase"/>
    <property type="match status" value="1"/>
</dbReference>
<dbReference type="NCBIfam" id="TIGR00713">
    <property type="entry name" value="hemL"/>
    <property type="match status" value="1"/>
</dbReference>
<evidence type="ECO:0000256" key="6">
    <source>
        <dbReference type="ARBA" id="ARBA00023244"/>
    </source>
</evidence>
<dbReference type="GO" id="GO:0005737">
    <property type="term" value="C:cytoplasm"/>
    <property type="evidence" value="ECO:0007669"/>
    <property type="project" value="UniProtKB-SubCell"/>
</dbReference>
<accession>A0A6P1NWV4</accession>
<name>A0A6P1NWV4_9BACT</name>
<dbReference type="NCBIfam" id="NF000818">
    <property type="entry name" value="PRK00062.1"/>
    <property type="match status" value="1"/>
</dbReference>
<dbReference type="PANTHER" id="PTHR43713:SF3">
    <property type="entry name" value="GLUTAMATE-1-SEMIALDEHYDE 2,1-AMINOMUTASE 1, CHLOROPLASTIC-RELATED"/>
    <property type="match status" value="1"/>
</dbReference>
<evidence type="ECO:0000256" key="1">
    <source>
        <dbReference type="ARBA" id="ARBA00001933"/>
    </source>
</evidence>
<comment type="catalytic activity">
    <reaction evidence="7">
        <text>(S)-4-amino-5-oxopentanoate = 5-aminolevulinate</text>
        <dbReference type="Rhea" id="RHEA:14265"/>
        <dbReference type="ChEBI" id="CHEBI:57501"/>
        <dbReference type="ChEBI" id="CHEBI:356416"/>
        <dbReference type="EC" id="5.4.3.8"/>
    </reaction>
</comment>
<keyword evidence="9" id="KW-1185">Reference proteome</keyword>
<dbReference type="InterPro" id="IPR015424">
    <property type="entry name" value="PyrdxlP-dep_Trfase"/>
</dbReference>
<dbReference type="GO" id="GO:0008483">
    <property type="term" value="F:transaminase activity"/>
    <property type="evidence" value="ECO:0007669"/>
    <property type="project" value="InterPro"/>
</dbReference>
<comment type="pathway">
    <text evidence="2">Porphyrin-containing compound metabolism; protoporphyrin-IX biosynthesis; 5-aminolevulinate from L-glutamyl-tRNA(Glu): step 2/2.</text>
</comment>
<gene>
    <name evidence="7 8" type="primary">hemL</name>
    <name evidence="8" type="ORF">GU926_01065</name>
</gene>
<dbReference type="InterPro" id="IPR015422">
    <property type="entry name" value="PyrdxlP-dep_Trfase_small"/>
</dbReference>
<comment type="subcellular location">
    <subcellularLocation>
        <location evidence="7">Cytoplasm</location>
    </subcellularLocation>
</comment>
<sequence>MSLTHTTSQELFARAQDSIPGGVNSPVRAFKAVGGQPLFMKAAKGAYLFDEDGNQYLDLINSWGPMILGHAHEVIEKAVRDALPGSLSFGAPTRREVEMAELIISMIPSVEKVRMVNSGTEATMSAIRVARGYTGRDKIIKFEGCYHGHGDSFLIAAGSGAVTLGVPDSPGVTKGVANDTLTAPYNDLAAVQTLIDANPAQVAAIILEPVVGNMGLVVPAQGFLQGLRDLCTKEGIVLIFDEVMTGFRLARGGAQELYGVQPDMTTLGKIIGGGMPVGAYGGKREIMNAVAPAGPVYQAGTLSGNPIAMSAGMAALTYLNEHPEVYRHLQTITDKLVNGTKQNMQQLGLNYTINQVGSMFSLFFTEQPVTDFDSAKTSDLGRFGKYFHEMLQRGIYLAPSQYETLFVSTAITDDLADQYLKANLEALQLIHAS</sequence>
<dbReference type="Gene3D" id="3.90.1150.10">
    <property type="entry name" value="Aspartate Aminotransferase, domain 1"/>
    <property type="match status" value="1"/>
</dbReference>
<protein>
    <recommendedName>
        <fullName evidence="7">Glutamate-1-semialdehyde 2,1-aminomutase</fullName>
        <shortName evidence="7">GSA</shortName>
        <ecNumber evidence="7">5.4.3.8</ecNumber>
    </recommendedName>
    <alternativeName>
        <fullName evidence="7">Glutamate-1-semialdehyde aminotransferase</fullName>
        <shortName evidence="7">GSA-AT</shortName>
    </alternativeName>
</protein>
<dbReference type="PROSITE" id="PS00600">
    <property type="entry name" value="AA_TRANSFER_CLASS_3"/>
    <property type="match status" value="1"/>
</dbReference>
<dbReference type="RefSeq" id="WP_160688207.1">
    <property type="nucleotide sequence ID" value="NZ_CP047897.1"/>
</dbReference>
<evidence type="ECO:0000256" key="3">
    <source>
        <dbReference type="ARBA" id="ARBA00008981"/>
    </source>
</evidence>
<proteinExistence type="inferred from homology"/>
<dbReference type="AlphaFoldDB" id="A0A6P1NWV4"/>
<keyword evidence="6 7" id="KW-0627">Porphyrin biosynthesis</keyword>
<dbReference type="SUPFAM" id="SSF53383">
    <property type="entry name" value="PLP-dependent transferases"/>
    <property type="match status" value="1"/>
</dbReference>
<evidence type="ECO:0000313" key="9">
    <source>
        <dbReference type="Proteomes" id="UP000464214"/>
    </source>
</evidence>
<dbReference type="Pfam" id="PF00202">
    <property type="entry name" value="Aminotran_3"/>
    <property type="match status" value="1"/>
</dbReference>
<dbReference type="Proteomes" id="UP000464214">
    <property type="component" value="Chromosome"/>
</dbReference>
<dbReference type="Gene3D" id="3.40.640.10">
    <property type="entry name" value="Type I PLP-dependent aspartate aminotransferase-like (Major domain)"/>
    <property type="match status" value="1"/>
</dbReference>
<feature type="modified residue" description="N6-(pyridoxal phosphate)lysine" evidence="7">
    <location>
        <position position="269"/>
    </location>
</feature>
<evidence type="ECO:0000256" key="2">
    <source>
        <dbReference type="ARBA" id="ARBA00004819"/>
    </source>
</evidence>
<dbReference type="CDD" id="cd00610">
    <property type="entry name" value="OAT_like"/>
    <property type="match status" value="1"/>
</dbReference>
<comment type="cofactor">
    <cofactor evidence="1 7">
        <name>pyridoxal 5'-phosphate</name>
        <dbReference type="ChEBI" id="CHEBI:597326"/>
    </cofactor>
</comment>
<evidence type="ECO:0000256" key="4">
    <source>
        <dbReference type="ARBA" id="ARBA00022898"/>
    </source>
</evidence>
<organism evidence="8 9">
    <name type="scientific">Nibribacter ruber</name>
    <dbReference type="NCBI Taxonomy" id="2698458"/>
    <lineage>
        <taxon>Bacteria</taxon>
        <taxon>Pseudomonadati</taxon>
        <taxon>Bacteroidota</taxon>
        <taxon>Cytophagia</taxon>
        <taxon>Cytophagales</taxon>
        <taxon>Hymenobacteraceae</taxon>
        <taxon>Nibribacter</taxon>
    </lineage>
</organism>
<keyword evidence="5 7" id="KW-0413">Isomerase</keyword>
<dbReference type="HAMAP" id="MF_00375">
    <property type="entry name" value="HemL_aminotrans_3"/>
    <property type="match status" value="1"/>
</dbReference>
<dbReference type="KEGG" id="nib:GU926_01065"/>
<evidence type="ECO:0000256" key="7">
    <source>
        <dbReference type="HAMAP-Rule" id="MF_00375"/>
    </source>
</evidence>
<keyword evidence="4 7" id="KW-0663">Pyridoxal phosphate</keyword>
<comment type="similarity">
    <text evidence="3 7">Belongs to the class-III pyridoxal-phosphate-dependent aminotransferase family. HemL subfamily.</text>
</comment>
<dbReference type="InterPro" id="IPR015421">
    <property type="entry name" value="PyrdxlP-dep_Trfase_major"/>
</dbReference>
<dbReference type="PANTHER" id="PTHR43713">
    <property type="entry name" value="GLUTAMATE-1-SEMIALDEHYDE 2,1-AMINOMUTASE"/>
    <property type="match status" value="1"/>
</dbReference>